<keyword evidence="4" id="KW-1185">Reference proteome</keyword>
<feature type="transmembrane region" description="Helical" evidence="2">
    <location>
        <begin position="459"/>
        <end position="482"/>
    </location>
</feature>
<evidence type="ECO:0000256" key="1">
    <source>
        <dbReference type="SAM" id="MobiDB-lite"/>
    </source>
</evidence>
<proteinExistence type="predicted"/>
<keyword evidence="2" id="KW-0812">Transmembrane</keyword>
<feature type="region of interest" description="Disordered" evidence="1">
    <location>
        <begin position="425"/>
        <end position="455"/>
    </location>
</feature>
<gene>
    <name evidence="3" type="ORF">TRFO_10466</name>
</gene>
<evidence type="ECO:0000313" key="4">
    <source>
        <dbReference type="Proteomes" id="UP000179807"/>
    </source>
</evidence>
<name>A0A1J4JBF3_9EUKA</name>
<evidence type="ECO:0000256" key="2">
    <source>
        <dbReference type="SAM" id="Phobius"/>
    </source>
</evidence>
<feature type="region of interest" description="Disordered" evidence="1">
    <location>
        <begin position="57"/>
        <end position="125"/>
    </location>
</feature>
<organism evidence="3 4">
    <name type="scientific">Tritrichomonas foetus</name>
    <dbReference type="NCBI Taxonomy" id="1144522"/>
    <lineage>
        <taxon>Eukaryota</taxon>
        <taxon>Metamonada</taxon>
        <taxon>Parabasalia</taxon>
        <taxon>Tritrichomonadida</taxon>
        <taxon>Tritrichomonadidae</taxon>
        <taxon>Tritrichomonas</taxon>
    </lineage>
</organism>
<reference evidence="3" key="1">
    <citation type="submission" date="2016-10" db="EMBL/GenBank/DDBJ databases">
        <authorList>
            <person name="Benchimol M."/>
            <person name="Almeida L.G."/>
            <person name="Vasconcelos A.T."/>
            <person name="Perreira-Neves A."/>
            <person name="Rosa I.A."/>
            <person name="Tasca T."/>
            <person name="Bogo M.R."/>
            <person name="de Souza W."/>
        </authorList>
    </citation>
    <scope>NUCLEOTIDE SEQUENCE [LARGE SCALE GENOMIC DNA]</scope>
    <source>
        <strain evidence="3">K</strain>
    </source>
</reference>
<feature type="compositionally biased region" description="Polar residues" evidence="1">
    <location>
        <begin position="92"/>
        <end position="115"/>
    </location>
</feature>
<protein>
    <submittedName>
        <fullName evidence="3">Uncharacterized protein</fullName>
    </submittedName>
</protein>
<dbReference type="GeneID" id="94830178"/>
<dbReference type="AlphaFoldDB" id="A0A1J4JBF3"/>
<keyword evidence="2" id="KW-1133">Transmembrane helix</keyword>
<dbReference type="RefSeq" id="XP_068348704.1">
    <property type="nucleotide sequence ID" value="XM_068495474.1"/>
</dbReference>
<dbReference type="EMBL" id="MLAK01001237">
    <property type="protein sequence ID" value="OHS95567.1"/>
    <property type="molecule type" value="Genomic_DNA"/>
</dbReference>
<comment type="caution">
    <text evidence="3">The sequence shown here is derived from an EMBL/GenBank/DDBJ whole genome shotgun (WGS) entry which is preliminary data.</text>
</comment>
<accession>A0A1J4JBF3</accession>
<feature type="compositionally biased region" description="Basic and acidic residues" evidence="1">
    <location>
        <begin position="63"/>
        <end position="79"/>
    </location>
</feature>
<keyword evidence="2" id="KW-0472">Membrane</keyword>
<dbReference type="Proteomes" id="UP000179807">
    <property type="component" value="Unassembled WGS sequence"/>
</dbReference>
<dbReference type="VEuPathDB" id="TrichDB:TRFO_10466"/>
<sequence>MLIIFLLTRFSFSTDTTSNLPQSEAYFVTTEPPIVSTHHDFPNFTESVETPYQSSFQLSSYSNDEKQTSEIQEQTKGDDESPNLTVGPIAPTNESLPETPAQQPTDEGPGPQTSDIIIISGKPTDMPPEISTDMLTEMPTDASADLPTEDIHDNHRKFYVCEGGSCQDCHDELDDDEIEVGFEKLNGLLGKNVIEDIEIRVCGSTRENHPIIDASNLFDKNFDIKGKIKPSFLEISNPQSKEGWIDFLDAEDITLIVQGKLFISTTELENSPIECESITFSDVESDLISLSFTKQANVKSQAIIGDKVITSLVIGADKVIFSNSNDNKATMYLEESESNQISFELEVRTLDFSIIPGTKNIIQSLMISLLDKNHQDVTLNFDKTWDNQIENINQFIIGFGDFDLYINSENKAIADQIRALGQGNVIRNGKTDTPEPTIPISPTNNDPDDSDGETSDSGLTAGVLICLIILGGVIIILGYILYKKCKSRKLQKYSGYLNNTQDLEPIQPIESI</sequence>
<evidence type="ECO:0000313" key="3">
    <source>
        <dbReference type="EMBL" id="OHS95567.1"/>
    </source>
</evidence>